<dbReference type="PANTHER" id="PTHR31077">
    <property type="entry name" value="U4/U6.U5 SMALL NUCLEAR RIBONUCLEOPROTEIN 27 KDA PROTEIN"/>
    <property type="match status" value="1"/>
</dbReference>
<feature type="compositionally biased region" description="Basic and acidic residues" evidence="8">
    <location>
        <begin position="105"/>
        <end position="124"/>
    </location>
</feature>
<dbReference type="PANTHER" id="PTHR31077:SF1">
    <property type="entry name" value="U4_U6.U5 SMALL NUCLEAR RIBONUCLEOPROTEIN 27 KDA PROTEIN"/>
    <property type="match status" value="1"/>
</dbReference>
<evidence type="ECO:0000256" key="6">
    <source>
        <dbReference type="ARBA" id="ARBA00023187"/>
    </source>
</evidence>
<dbReference type="FunCoup" id="L0PFF8">
    <property type="interactions" value="64"/>
</dbReference>
<proteinExistence type="inferred from homology"/>
<feature type="compositionally biased region" description="Polar residues" evidence="8">
    <location>
        <begin position="95"/>
        <end position="104"/>
    </location>
</feature>
<reference evidence="10 11" key="1">
    <citation type="journal article" date="2012" name="MBio">
        <title>De novo assembly of the Pneumocystis jirovecii genome from a single bronchoalveolar lavage fluid specimen from a patient.</title>
        <authorList>
            <person name="Cisse O.H."/>
            <person name="Pagni M."/>
            <person name="Hauser P.M."/>
        </authorList>
    </citation>
    <scope>NUCLEOTIDE SEQUENCE [LARGE SCALE GENOMIC DNA]</scope>
    <source>
        <strain evidence="10 11">SE8</strain>
    </source>
</reference>
<name>L0PFF8_PNEJI</name>
<keyword evidence="5" id="KW-0507">mRNA processing</keyword>
<dbReference type="InterPro" id="IPR013957">
    <property type="entry name" value="SNRNP27"/>
</dbReference>
<evidence type="ECO:0000256" key="5">
    <source>
        <dbReference type="ARBA" id="ARBA00022664"/>
    </source>
</evidence>
<evidence type="ECO:0000256" key="1">
    <source>
        <dbReference type="ARBA" id="ARBA00003632"/>
    </source>
</evidence>
<comment type="similarity">
    <text evidence="3">Belongs to the SNUT3 family.</text>
</comment>
<comment type="caution">
    <text evidence="10">The sequence shown here is derived from an EMBL/GenBank/DDBJ whole genome shotgun (WGS) entry which is preliminary data.</text>
</comment>
<dbReference type="Proteomes" id="UP000010422">
    <property type="component" value="Unassembled WGS sequence"/>
</dbReference>
<evidence type="ECO:0000259" key="9">
    <source>
        <dbReference type="Pfam" id="PF08648"/>
    </source>
</evidence>
<evidence type="ECO:0000313" key="11">
    <source>
        <dbReference type="Proteomes" id="UP000010422"/>
    </source>
</evidence>
<feature type="compositionally biased region" description="Basic and acidic residues" evidence="8">
    <location>
        <begin position="35"/>
        <end position="59"/>
    </location>
</feature>
<evidence type="ECO:0000256" key="4">
    <source>
        <dbReference type="ARBA" id="ARBA00011825"/>
    </source>
</evidence>
<keyword evidence="6" id="KW-0508">mRNA splicing</keyword>
<gene>
    <name evidence="10" type="ORF">PNEJI1_000138</name>
</gene>
<evidence type="ECO:0000256" key="7">
    <source>
        <dbReference type="ARBA" id="ARBA00023242"/>
    </source>
</evidence>
<dbReference type="InParanoid" id="L0PFF8"/>
<dbReference type="AlphaFoldDB" id="L0PFF8"/>
<dbReference type="GO" id="GO:0071011">
    <property type="term" value="C:precatalytic spliceosome"/>
    <property type="evidence" value="ECO:0007669"/>
    <property type="project" value="TreeGrafter"/>
</dbReference>
<accession>L0PFF8</accession>
<feature type="region of interest" description="Disordered" evidence="8">
    <location>
        <begin position="1"/>
        <end position="124"/>
    </location>
</feature>
<evidence type="ECO:0000256" key="2">
    <source>
        <dbReference type="ARBA" id="ARBA00004123"/>
    </source>
</evidence>
<dbReference type="GO" id="GO:0006397">
    <property type="term" value="P:mRNA processing"/>
    <property type="evidence" value="ECO:0007669"/>
    <property type="project" value="UniProtKB-KW"/>
</dbReference>
<sequence length="189" mass="22504">MTQKYSSKDRKRSSSRHRNRSKSPDYSEKRHRSRDRSQRSETKLMFFVERKSRERYSDSRRRRNDTSSRFGRRSHARHRSDSSISTDRRSESPSQTYRKNTHYSASRDDSAFLKPDTEASKDSWIDDIDRQTSQMAKMLGFSGFKTTHQQKVEGNDVGAVYKVKPTKYRQYMNRRGGFNRPLDTDTPRR</sequence>
<protein>
    <recommendedName>
        <fullName evidence="9">U4/U6.U5 small nuclear ribonucleoprotein 27kDa protein domain-containing protein</fullName>
    </recommendedName>
</protein>
<dbReference type="EMBL" id="CAKM01000279">
    <property type="protein sequence ID" value="CCJ31136.1"/>
    <property type="molecule type" value="Genomic_DNA"/>
</dbReference>
<comment type="subcellular location">
    <subcellularLocation>
        <location evidence="2">Nucleus</location>
    </subcellularLocation>
</comment>
<feature type="domain" description="U4/U6.U5 small nuclear ribonucleoprotein 27kDa protein" evidence="9">
    <location>
        <begin position="132"/>
        <end position="184"/>
    </location>
</feature>
<comment type="function">
    <text evidence="1">May play a role in mRNA splicing.</text>
</comment>
<evidence type="ECO:0000313" key="10">
    <source>
        <dbReference type="EMBL" id="CCJ31136.1"/>
    </source>
</evidence>
<dbReference type="GO" id="GO:0008380">
    <property type="term" value="P:RNA splicing"/>
    <property type="evidence" value="ECO:0007669"/>
    <property type="project" value="UniProtKB-KW"/>
</dbReference>
<dbReference type="STRING" id="1209962.L0PFF8"/>
<feature type="compositionally biased region" description="Basic residues" evidence="8">
    <location>
        <begin position="9"/>
        <end position="21"/>
    </location>
</feature>
<dbReference type="VEuPathDB" id="FungiDB:PNEJI1_000138"/>
<evidence type="ECO:0000256" key="3">
    <source>
        <dbReference type="ARBA" id="ARBA00008218"/>
    </source>
</evidence>
<dbReference type="Pfam" id="PF08648">
    <property type="entry name" value="SNRNP27"/>
    <property type="match status" value="1"/>
</dbReference>
<comment type="subunit">
    <text evidence="4">Part of a tri-snRNP complex.</text>
</comment>
<evidence type="ECO:0000256" key="8">
    <source>
        <dbReference type="SAM" id="MobiDB-lite"/>
    </source>
</evidence>
<keyword evidence="7" id="KW-0539">Nucleus</keyword>
<organism evidence="11">
    <name type="scientific">Pneumocystis jirovecii</name>
    <name type="common">Human pneumocystis pneumonia agent</name>
    <dbReference type="NCBI Taxonomy" id="42068"/>
    <lineage>
        <taxon>Eukaryota</taxon>
        <taxon>Fungi</taxon>
        <taxon>Dikarya</taxon>
        <taxon>Ascomycota</taxon>
        <taxon>Taphrinomycotina</taxon>
        <taxon>Pneumocystomycetes</taxon>
        <taxon>Pneumocystaceae</taxon>
        <taxon>Pneumocystis</taxon>
    </lineage>
</organism>